<organism evidence="1 2">
    <name type="scientific">Peteryoungia ipomoeae</name>
    <dbReference type="NCBI Taxonomy" id="1210932"/>
    <lineage>
        <taxon>Bacteria</taxon>
        <taxon>Pseudomonadati</taxon>
        <taxon>Pseudomonadota</taxon>
        <taxon>Alphaproteobacteria</taxon>
        <taxon>Hyphomicrobiales</taxon>
        <taxon>Rhizobiaceae</taxon>
        <taxon>Peteryoungia</taxon>
    </lineage>
</organism>
<protein>
    <submittedName>
        <fullName evidence="1">Uncharacterized protein</fullName>
    </submittedName>
</protein>
<dbReference type="Proteomes" id="UP000308828">
    <property type="component" value="Unassembled WGS sequence"/>
</dbReference>
<accession>A0A4V6T655</accession>
<evidence type="ECO:0000313" key="1">
    <source>
        <dbReference type="EMBL" id="THV21406.1"/>
    </source>
</evidence>
<reference evidence="1 2" key="1">
    <citation type="submission" date="2019-04" db="EMBL/GenBank/DDBJ databases">
        <title>Genome sequence of strain shin9-1.</title>
        <authorList>
            <person name="Gao J."/>
            <person name="Sun J."/>
        </authorList>
    </citation>
    <scope>NUCLEOTIDE SEQUENCE [LARGE SCALE GENOMIC DNA]</scope>
    <source>
        <strain evidence="2">shin9-1</strain>
    </source>
</reference>
<gene>
    <name evidence="1" type="ORF">FAA97_15430</name>
</gene>
<name>A0A4V6T655_9HYPH</name>
<dbReference type="AlphaFoldDB" id="A0A4V6T655"/>
<dbReference type="EMBL" id="STGV01000005">
    <property type="protein sequence ID" value="THV21406.1"/>
    <property type="molecule type" value="Genomic_DNA"/>
</dbReference>
<proteinExistence type="predicted"/>
<dbReference type="OrthoDB" id="8328921at2"/>
<keyword evidence="2" id="KW-1185">Reference proteome</keyword>
<comment type="caution">
    <text evidence="1">The sequence shown here is derived from an EMBL/GenBank/DDBJ whole genome shotgun (WGS) entry which is preliminary data.</text>
</comment>
<sequence length="411" mass="44767">MVLATDVAHLVIFHPEDLGHAEQWPIAWYAETFVYPVESAARRLIAWCTGSDGVFKLRLTTGDMTAREQEFAGPSWVFPYRVRDGRVFVDNSDALPGVEKMTDPADSEEFWFELADGDYAVTVTAVEWEAEPGAGENGHDTLPNYVVAFSPLEGRAIDPARRPPNLIGSRKATASDEPYVSRPYPSDPIDFDRIYPAFVSANIAPVGRAFETCGEAPIKAAVPPGADDFAIFDIPFVVAADLSPGAPAVIASCHGMRGRPQEQRTFSFKAEHAVQIAAVEGFCRDGKFLPPERHGLFRRGPRPLPADALATVQISPLATVEDGPMRVDVVAFKAEILADLGSGGALAKRLDGLAGYEALRLAAADETAFLADWLIDHLPLSGRDRLVFSLLPTHDRLGALDQAYRAFREYS</sequence>
<evidence type="ECO:0000313" key="2">
    <source>
        <dbReference type="Proteomes" id="UP000308828"/>
    </source>
</evidence>
<dbReference type="RefSeq" id="WP_136599457.1">
    <property type="nucleotide sequence ID" value="NZ_STGV01000005.1"/>
</dbReference>